<evidence type="ECO:0000313" key="2">
    <source>
        <dbReference type="Proteomes" id="UP000827976"/>
    </source>
</evidence>
<reference evidence="2" key="1">
    <citation type="journal article" date="2022" name="Nat. Commun.">
        <title>Chromosome evolution and the genetic basis of agronomically important traits in greater yam.</title>
        <authorList>
            <person name="Bredeson J.V."/>
            <person name="Lyons J.B."/>
            <person name="Oniyinde I.O."/>
            <person name="Okereke N.R."/>
            <person name="Kolade O."/>
            <person name="Nnabue I."/>
            <person name="Nwadili C.O."/>
            <person name="Hribova E."/>
            <person name="Parker M."/>
            <person name="Nwogha J."/>
            <person name="Shu S."/>
            <person name="Carlson J."/>
            <person name="Kariba R."/>
            <person name="Muthemba S."/>
            <person name="Knop K."/>
            <person name="Barton G.J."/>
            <person name="Sherwood A.V."/>
            <person name="Lopez-Montes A."/>
            <person name="Asiedu R."/>
            <person name="Jamnadass R."/>
            <person name="Muchugi A."/>
            <person name="Goodstein D."/>
            <person name="Egesi C.N."/>
            <person name="Featherston J."/>
            <person name="Asfaw A."/>
            <person name="Simpson G.G."/>
            <person name="Dolezel J."/>
            <person name="Hendre P.S."/>
            <person name="Van Deynze A."/>
            <person name="Kumar P.L."/>
            <person name="Obidiegwu J.E."/>
            <person name="Bhattacharjee R."/>
            <person name="Rokhsar D.S."/>
        </authorList>
    </citation>
    <scope>NUCLEOTIDE SEQUENCE [LARGE SCALE GENOMIC DNA]</scope>
    <source>
        <strain evidence="2">cv. TDa95/00328</strain>
    </source>
</reference>
<organism evidence="1 2">
    <name type="scientific">Dioscorea alata</name>
    <name type="common">Purple yam</name>
    <dbReference type="NCBI Taxonomy" id="55571"/>
    <lineage>
        <taxon>Eukaryota</taxon>
        <taxon>Viridiplantae</taxon>
        <taxon>Streptophyta</taxon>
        <taxon>Embryophyta</taxon>
        <taxon>Tracheophyta</taxon>
        <taxon>Spermatophyta</taxon>
        <taxon>Magnoliopsida</taxon>
        <taxon>Liliopsida</taxon>
        <taxon>Dioscoreales</taxon>
        <taxon>Dioscoreaceae</taxon>
        <taxon>Dioscorea</taxon>
    </lineage>
</organism>
<keyword evidence="2" id="KW-1185">Reference proteome</keyword>
<accession>A0ACB7UHK0</accession>
<dbReference type="EMBL" id="CM037026">
    <property type="protein sequence ID" value="KAH7659753.1"/>
    <property type="molecule type" value="Genomic_DNA"/>
</dbReference>
<gene>
    <name evidence="1" type="ORF">IHE45_16G050900</name>
</gene>
<sequence length="435" mass="48031">MSSRPRKSTGKRPREPTPPPTETEFSITEHQVRFERLSGLRFGKTRYLDLSIVRSIQGGDSVADEIGELLSVGSWERLMVIRDSVIRPFTLEVLASFEFDRGYSSFTEGTTVQFRALGRHYSLSMSQFSIGMGLYEEAFTETEEYSLLPTDYPGTVTPQQAYSRLCGQGQYEPGVSKASCLSRPAYRCLHAVMSRSISGRGDSTGVLSRQELLYLYSMVESEPLHLGHIVADYIRHQGQYPRVGVIFAGPYITRLLIGLGLRDGVRGAEKTNVPVPLGTDTLRMMGMIRRGGSGTYTWIIPHTEQGEGSRVALEPPPQDTETEVPPTAPEPPPVRMFSPSRGQDRLERLESAVGILQTEVAEVRATQITQHQEVMAQFQSLRQIFEQIVASSSFMVRPRVSPPPPSPPTSADPPANPEPPAAPEATTQDTDAEAS</sequence>
<evidence type="ECO:0000313" key="1">
    <source>
        <dbReference type="EMBL" id="KAH7659753.1"/>
    </source>
</evidence>
<protein>
    <submittedName>
        <fullName evidence="1">Uncharacterized protein</fullName>
    </submittedName>
</protein>
<proteinExistence type="predicted"/>
<name>A0ACB7UHK0_DIOAL</name>
<dbReference type="Proteomes" id="UP000827976">
    <property type="component" value="Chromosome 16"/>
</dbReference>
<comment type="caution">
    <text evidence="1">The sequence shown here is derived from an EMBL/GenBank/DDBJ whole genome shotgun (WGS) entry which is preliminary data.</text>
</comment>